<dbReference type="InterPro" id="IPR008269">
    <property type="entry name" value="Lon_proteolytic"/>
</dbReference>
<keyword evidence="5" id="KW-1185">Reference proteome</keyword>
<keyword evidence="1 2" id="KW-0645">Protease</keyword>
<dbReference type="GO" id="GO:0006508">
    <property type="term" value="P:proteolysis"/>
    <property type="evidence" value="ECO:0007669"/>
    <property type="project" value="UniProtKB-KW"/>
</dbReference>
<evidence type="ECO:0000256" key="2">
    <source>
        <dbReference type="PROSITE-ProRule" id="PRU01122"/>
    </source>
</evidence>
<dbReference type="InterPro" id="IPR046843">
    <property type="entry name" value="LonB_AAA-LID"/>
</dbReference>
<dbReference type="Gene3D" id="3.30.230.10">
    <property type="match status" value="1"/>
</dbReference>
<dbReference type="PRINTS" id="PR00830">
    <property type="entry name" value="ENDOLAPTASE"/>
</dbReference>
<name>A0ABW8GI27_9PROT</name>
<dbReference type="Pfam" id="PF20436">
    <property type="entry name" value="LonB_AAA-LID"/>
    <property type="match status" value="1"/>
</dbReference>
<comment type="catalytic activity">
    <reaction evidence="2">
        <text>Hydrolysis of proteins in presence of ATP.</text>
        <dbReference type="EC" id="3.4.21.53"/>
    </reaction>
</comment>
<dbReference type="Pfam" id="PF05362">
    <property type="entry name" value="Lon_C"/>
    <property type="match status" value="1"/>
</dbReference>
<keyword evidence="2" id="KW-0378">Hydrolase</keyword>
<accession>A0ABW8GI27</accession>
<dbReference type="Proteomes" id="UP001617669">
    <property type="component" value="Unassembled WGS sequence"/>
</dbReference>
<dbReference type="InterPro" id="IPR014721">
    <property type="entry name" value="Ribsml_uS5_D2-typ_fold_subgr"/>
</dbReference>
<dbReference type="InterPro" id="IPR027417">
    <property type="entry name" value="P-loop_NTPase"/>
</dbReference>
<dbReference type="Gene3D" id="1.10.8.60">
    <property type="match status" value="1"/>
</dbReference>
<evidence type="ECO:0000259" key="3">
    <source>
        <dbReference type="PROSITE" id="PS51786"/>
    </source>
</evidence>
<dbReference type="SUPFAM" id="SSF54211">
    <property type="entry name" value="Ribosomal protein S5 domain 2-like"/>
    <property type="match status" value="1"/>
</dbReference>
<dbReference type="Gene3D" id="3.40.50.300">
    <property type="entry name" value="P-loop containing nucleotide triphosphate hydrolases"/>
    <property type="match status" value="1"/>
</dbReference>
<feature type="domain" description="Lon proteolytic" evidence="3">
    <location>
        <begin position="478"/>
        <end position="673"/>
    </location>
</feature>
<comment type="similarity">
    <text evidence="2">Belongs to the peptidase S16 family.</text>
</comment>
<protein>
    <recommendedName>
        <fullName evidence="2">endopeptidase La</fullName>
        <ecNumber evidence="2">3.4.21.53</ecNumber>
    </recommendedName>
</protein>
<evidence type="ECO:0000313" key="5">
    <source>
        <dbReference type="Proteomes" id="UP001617669"/>
    </source>
</evidence>
<gene>
    <name evidence="4" type="ORF">ACIKP9_02190</name>
</gene>
<dbReference type="InterPro" id="IPR027065">
    <property type="entry name" value="Lon_Prtase"/>
</dbReference>
<dbReference type="PANTHER" id="PTHR10046">
    <property type="entry name" value="ATP DEPENDENT LON PROTEASE FAMILY MEMBER"/>
    <property type="match status" value="1"/>
</dbReference>
<dbReference type="PROSITE" id="PS51786">
    <property type="entry name" value="LON_PROTEOLYTIC"/>
    <property type="match status" value="1"/>
</dbReference>
<organism evidence="4 5">
    <name type="scientific">Methylobacillus methanolivorans</name>
    <dbReference type="NCBI Taxonomy" id="1848927"/>
    <lineage>
        <taxon>Bacteria</taxon>
        <taxon>Pseudomonadati</taxon>
        <taxon>Pseudomonadota</taxon>
        <taxon>Betaproteobacteria</taxon>
        <taxon>Nitrosomonadales</taxon>
        <taxon>Methylophilaceae</taxon>
        <taxon>Methylobacillus</taxon>
    </lineage>
</organism>
<dbReference type="Pfam" id="PF20437">
    <property type="entry name" value="LonC_helical"/>
    <property type="match status" value="1"/>
</dbReference>
<keyword evidence="2" id="KW-0720">Serine protease</keyword>
<dbReference type="SUPFAM" id="SSF52540">
    <property type="entry name" value="P-loop containing nucleoside triphosphate hydrolases"/>
    <property type="match status" value="1"/>
</dbReference>
<dbReference type="Pfam" id="PF13654">
    <property type="entry name" value="AAA_32"/>
    <property type="match status" value="1"/>
</dbReference>
<reference evidence="4 5" key="1">
    <citation type="submission" date="2024-11" db="EMBL/GenBank/DDBJ databases">
        <authorList>
            <person name="Kaparullina E.N."/>
            <person name="Delegan Y.A."/>
            <person name="Doronina N.V."/>
        </authorList>
    </citation>
    <scope>NUCLEOTIDE SEQUENCE [LARGE SCALE GENOMIC DNA]</scope>
    <source>
        <strain evidence="4 5">7sh_L</strain>
    </source>
</reference>
<dbReference type="InterPro" id="IPR020568">
    <property type="entry name" value="Ribosomal_Su5_D2-typ_SF"/>
</dbReference>
<evidence type="ECO:0000313" key="4">
    <source>
        <dbReference type="EMBL" id="MFJ5445031.1"/>
    </source>
</evidence>
<dbReference type="InterPro" id="IPR041699">
    <property type="entry name" value="AAA_32"/>
</dbReference>
<sequence length="716" mass="78232">MLSKLTAPQLNISIDSTSLGFASTAELLAEIDSDHLTWIGQERALSAASFGLRMQQPGYHMLVIGEPASGRTSLLKSMVGQMLKQQPVPPDLVYLQNFLLPEKPLLLRLQAGKGAELRQLLEQFVRRQLRAIPALLQFKRSPERQPEILHGDNSPAAKLKSFLEQELATIREQMLPHLIDHAVFERWSAQLVQEVLDNADLFATNNEADDMLEAFLGRCRANLLLSHDAIGGAPVVYDDDPSHASLFGGVEASADHIPDFMRLKAGNLLRANGGALILHLEDILADQQSGANPLLEKLGRVLRNRKLQIEDSGSASGNAALSTLTPAALPLDFKLILIASRDDYYHLHEEHPAFLEHFRTKVEFADNAKATPALYRQLAIYLACYCAASGLPHFTAAAVSRLLQVLHEWEEDQARVNLALGAWLPLVQEAAALVVDDQLVDVAEVELALAATRHRHSYAEEQIRDSILDGEIKIAVTGQAVGRINGLTHIDMGDAEFGSPVQISARCHPGRQGVINIDREVKLTGPQHDKGMFILQHWLAAMFTQQAPLSLNASLVFEQEYHGVEGDSASCAELYALLSSLSGLPLSQGIAVTGALNQHGDVLPIGGINEKIEGHFRLCEKLGLNGEQGVLLPTSNLRHVLLHQDIVNAVANGMFHIYAMEHVLDGIALLTGLPAGAADIDGAYPEGTVLGHAQQGLQVYQDIYQRNQQPRGKRHE</sequence>
<proteinExistence type="inferred from homology"/>
<comment type="caution">
    <text evidence="4">The sequence shown here is derived from an EMBL/GenBank/DDBJ whole genome shotgun (WGS) entry which is preliminary data.</text>
</comment>
<dbReference type="RefSeq" id="WP_400878709.1">
    <property type="nucleotide sequence ID" value="NZ_JBIWXY010000001.1"/>
</dbReference>
<evidence type="ECO:0000256" key="1">
    <source>
        <dbReference type="ARBA" id="ARBA00022670"/>
    </source>
</evidence>
<dbReference type="GO" id="GO:0008233">
    <property type="term" value="F:peptidase activity"/>
    <property type="evidence" value="ECO:0007669"/>
    <property type="project" value="UniProtKB-KW"/>
</dbReference>
<feature type="active site" evidence="2">
    <location>
        <position position="611"/>
    </location>
</feature>
<dbReference type="EMBL" id="JBIWXY010000001">
    <property type="protein sequence ID" value="MFJ5445031.1"/>
    <property type="molecule type" value="Genomic_DNA"/>
</dbReference>
<dbReference type="InterPro" id="IPR046844">
    <property type="entry name" value="Lon-like_helical"/>
</dbReference>
<dbReference type="EC" id="3.4.21.53" evidence="2"/>
<feature type="active site" evidence="2">
    <location>
        <position position="568"/>
    </location>
</feature>